<dbReference type="Pfam" id="PF07734">
    <property type="entry name" value="FBA_1"/>
    <property type="match status" value="1"/>
</dbReference>
<dbReference type="SMART" id="SM00256">
    <property type="entry name" value="FBOX"/>
    <property type="match status" value="1"/>
</dbReference>
<dbReference type="Gene3D" id="1.20.1280.50">
    <property type="match status" value="1"/>
</dbReference>
<keyword evidence="2" id="KW-1185">Reference proteome</keyword>
<evidence type="ECO:0000313" key="2">
    <source>
        <dbReference type="Proteomes" id="UP000694864"/>
    </source>
</evidence>
<accession>A0ABM1RD92</accession>
<dbReference type="Pfam" id="PF00646">
    <property type="entry name" value="F-box"/>
    <property type="match status" value="1"/>
</dbReference>
<organism evidence="2 3">
    <name type="scientific">Camelina sativa</name>
    <name type="common">False flax</name>
    <name type="synonym">Myagrum sativum</name>
    <dbReference type="NCBI Taxonomy" id="90675"/>
    <lineage>
        <taxon>Eukaryota</taxon>
        <taxon>Viridiplantae</taxon>
        <taxon>Streptophyta</taxon>
        <taxon>Embryophyta</taxon>
        <taxon>Tracheophyta</taxon>
        <taxon>Spermatophyta</taxon>
        <taxon>Magnoliopsida</taxon>
        <taxon>eudicotyledons</taxon>
        <taxon>Gunneridae</taxon>
        <taxon>Pentapetalae</taxon>
        <taxon>rosids</taxon>
        <taxon>malvids</taxon>
        <taxon>Brassicales</taxon>
        <taxon>Brassicaceae</taxon>
        <taxon>Camelineae</taxon>
        <taxon>Camelina</taxon>
    </lineage>
</organism>
<dbReference type="InterPro" id="IPR036047">
    <property type="entry name" value="F-box-like_dom_sf"/>
</dbReference>
<dbReference type="InterPro" id="IPR001810">
    <property type="entry name" value="F-box_dom"/>
</dbReference>
<reference evidence="3" key="2">
    <citation type="submission" date="2025-08" db="UniProtKB">
        <authorList>
            <consortium name="RefSeq"/>
        </authorList>
    </citation>
    <scope>IDENTIFICATION</scope>
    <source>
        <tissue evidence="3">Leaf</tissue>
    </source>
</reference>
<sequence>MSNLPKDLSDLPRDLAEDVLSKVPVTSMRRVRSTCKKWNTLSRSRSFKKKHLGVQAKLATKKREFMMAMVIDFKVYLMSVNLHNNNEEGELLCMKRQGTLTSPAGSNQIYVRHVSHCDGLLLCVLKYDPRVLVFNPYCGKPRWILAADNSFRNLYSYALGYNSITKSYKILSVVMFNYVTPPLAEFRIYDLNSFDSSWRVLNFTRDWNIVSNRGVSLKGNTYWFAGI</sequence>
<reference evidence="2" key="1">
    <citation type="journal article" date="2014" name="Nat. Commun.">
        <title>The emerging biofuel crop Camelina sativa retains a highly undifferentiated hexaploid genome structure.</title>
        <authorList>
            <person name="Kagale S."/>
            <person name="Koh C."/>
            <person name="Nixon J."/>
            <person name="Bollina V."/>
            <person name="Clarke W.E."/>
            <person name="Tuteja R."/>
            <person name="Spillane C."/>
            <person name="Robinson S.J."/>
            <person name="Links M.G."/>
            <person name="Clarke C."/>
            <person name="Higgins E.E."/>
            <person name="Huebert T."/>
            <person name="Sharpe A.G."/>
            <person name="Parkin I.A."/>
        </authorList>
    </citation>
    <scope>NUCLEOTIDE SEQUENCE [LARGE SCALE GENOMIC DNA]</scope>
    <source>
        <strain evidence="2">cv. DH55</strain>
    </source>
</reference>
<dbReference type="PANTHER" id="PTHR31672:SF13">
    <property type="entry name" value="F-BOX PROTEIN CPR30-LIKE"/>
    <property type="match status" value="1"/>
</dbReference>
<dbReference type="GeneID" id="109131036"/>
<dbReference type="PANTHER" id="PTHR31672">
    <property type="entry name" value="BNACNNG10540D PROTEIN"/>
    <property type="match status" value="1"/>
</dbReference>
<evidence type="ECO:0000259" key="1">
    <source>
        <dbReference type="PROSITE" id="PS50181"/>
    </source>
</evidence>
<dbReference type="InterPro" id="IPR050796">
    <property type="entry name" value="SCF_F-box_component"/>
</dbReference>
<gene>
    <name evidence="3" type="primary">LOC109131036</name>
</gene>
<dbReference type="NCBIfam" id="TIGR01640">
    <property type="entry name" value="F_box_assoc_1"/>
    <property type="match status" value="1"/>
</dbReference>
<dbReference type="PROSITE" id="PS50181">
    <property type="entry name" value="FBOX"/>
    <property type="match status" value="1"/>
</dbReference>
<name>A0ABM1RD92_CAMSA</name>
<proteinExistence type="predicted"/>
<protein>
    <submittedName>
        <fullName evidence="3">F-box protein At3g23420</fullName>
    </submittedName>
</protein>
<dbReference type="Proteomes" id="UP000694864">
    <property type="component" value="Chromosome 19"/>
</dbReference>
<dbReference type="InterPro" id="IPR017451">
    <property type="entry name" value="F-box-assoc_interact_dom"/>
</dbReference>
<dbReference type="SUPFAM" id="SSF81383">
    <property type="entry name" value="F-box domain"/>
    <property type="match status" value="1"/>
</dbReference>
<dbReference type="RefSeq" id="XP_019096980.1">
    <property type="nucleotide sequence ID" value="XM_019241435.1"/>
</dbReference>
<feature type="domain" description="F-box" evidence="1">
    <location>
        <begin position="5"/>
        <end position="50"/>
    </location>
</feature>
<dbReference type="InterPro" id="IPR006527">
    <property type="entry name" value="F-box-assoc_dom_typ1"/>
</dbReference>
<dbReference type="CDD" id="cd22157">
    <property type="entry name" value="F-box_AtFBW1-like"/>
    <property type="match status" value="1"/>
</dbReference>
<evidence type="ECO:0000313" key="3">
    <source>
        <dbReference type="RefSeq" id="XP_019096980.1"/>
    </source>
</evidence>